<evidence type="ECO:0000256" key="2">
    <source>
        <dbReference type="ARBA" id="ARBA00022857"/>
    </source>
</evidence>
<dbReference type="InterPro" id="IPR036291">
    <property type="entry name" value="NAD(P)-bd_dom_sf"/>
</dbReference>
<evidence type="ECO:0000256" key="3">
    <source>
        <dbReference type="ARBA" id="ARBA00023002"/>
    </source>
</evidence>
<dbReference type="PANTHER" id="PTHR48107:SF7">
    <property type="entry name" value="RE15974P"/>
    <property type="match status" value="1"/>
</dbReference>
<dbReference type="PRINTS" id="PR00081">
    <property type="entry name" value="GDHRDH"/>
</dbReference>
<evidence type="ECO:0000313" key="6">
    <source>
        <dbReference type="Proteomes" id="UP000054144"/>
    </source>
</evidence>
<protein>
    <submittedName>
        <fullName evidence="5">NAD(P)-binding protein</fullName>
    </submittedName>
</protein>
<evidence type="ECO:0000259" key="4">
    <source>
        <dbReference type="SMART" id="SM00822"/>
    </source>
</evidence>
<sequence>MSSTSSESTYPVFQGKVAIVTGASRGIGASIAYEFARRGAYVMITYTSSSSAPKVEALISKITALVNGSRAASIACDLRQLDAPQKIIDTTFSAFGVSHIDILINNAGVFMQKPFADVTAQDFADVHDLNVRGTFMMTQAVAPHLRAPGRIIHVSSGAERLGLVGFSVYASSKGAIGALARVFAAELGPKGHTVNAVAPGPVVSDMLDQIPEPFLEAQRQQTPVEHRLGQPEDIAAIIMALCGEEGRWISGQTISATGGLVML</sequence>
<gene>
    <name evidence="5" type="ORF">FISHEDRAFT_47107</name>
</gene>
<dbReference type="GO" id="GO:0016614">
    <property type="term" value="F:oxidoreductase activity, acting on CH-OH group of donors"/>
    <property type="evidence" value="ECO:0007669"/>
    <property type="project" value="UniProtKB-ARBA"/>
</dbReference>
<dbReference type="EMBL" id="KN882028">
    <property type="protein sequence ID" value="KIY46521.1"/>
    <property type="molecule type" value="Genomic_DNA"/>
</dbReference>
<dbReference type="FunFam" id="3.40.50.720:FF:000374">
    <property type="entry name" value="3-oxoacyl-(Acyl-carrier-protein) reductase"/>
    <property type="match status" value="1"/>
</dbReference>
<dbReference type="PROSITE" id="PS00061">
    <property type="entry name" value="ADH_SHORT"/>
    <property type="match status" value="1"/>
</dbReference>
<evidence type="ECO:0000256" key="1">
    <source>
        <dbReference type="ARBA" id="ARBA00006484"/>
    </source>
</evidence>
<dbReference type="PRINTS" id="PR00080">
    <property type="entry name" value="SDRFAMILY"/>
</dbReference>
<organism evidence="5 6">
    <name type="scientific">Fistulina hepatica ATCC 64428</name>
    <dbReference type="NCBI Taxonomy" id="1128425"/>
    <lineage>
        <taxon>Eukaryota</taxon>
        <taxon>Fungi</taxon>
        <taxon>Dikarya</taxon>
        <taxon>Basidiomycota</taxon>
        <taxon>Agaricomycotina</taxon>
        <taxon>Agaricomycetes</taxon>
        <taxon>Agaricomycetidae</taxon>
        <taxon>Agaricales</taxon>
        <taxon>Fistulinaceae</taxon>
        <taxon>Fistulina</taxon>
    </lineage>
</organism>
<proteinExistence type="inferred from homology"/>
<feature type="domain" description="Ketoreductase" evidence="4">
    <location>
        <begin position="16"/>
        <end position="209"/>
    </location>
</feature>
<accession>A0A0D7A995</accession>
<dbReference type="Pfam" id="PF13561">
    <property type="entry name" value="adh_short_C2"/>
    <property type="match status" value="1"/>
</dbReference>
<dbReference type="Gene3D" id="3.40.50.720">
    <property type="entry name" value="NAD(P)-binding Rossmann-like Domain"/>
    <property type="match status" value="1"/>
</dbReference>
<dbReference type="AlphaFoldDB" id="A0A0D7A995"/>
<dbReference type="PANTHER" id="PTHR48107">
    <property type="entry name" value="NADPH-DEPENDENT ALDEHYDE REDUCTASE-LIKE PROTEIN, CHLOROPLASTIC-RELATED"/>
    <property type="match status" value="1"/>
</dbReference>
<dbReference type="InterPro" id="IPR020904">
    <property type="entry name" value="Sc_DH/Rdtase_CS"/>
</dbReference>
<dbReference type="SMART" id="SM00822">
    <property type="entry name" value="PKS_KR"/>
    <property type="match status" value="1"/>
</dbReference>
<dbReference type="OrthoDB" id="5327538at2759"/>
<dbReference type="InterPro" id="IPR002347">
    <property type="entry name" value="SDR_fam"/>
</dbReference>
<keyword evidence="3" id="KW-0560">Oxidoreductase</keyword>
<keyword evidence="2" id="KW-0521">NADP</keyword>
<dbReference type="SUPFAM" id="SSF51735">
    <property type="entry name" value="NAD(P)-binding Rossmann-fold domains"/>
    <property type="match status" value="1"/>
</dbReference>
<name>A0A0D7A995_9AGAR</name>
<dbReference type="Proteomes" id="UP000054144">
    <property type="component" value="Unassembled WGS sequence"/>
</dbReference>
<reference evidence="5 6" key="1">
    <citation type="journal article" date="2015" name="Fungal Genet. Biol.">
        <title>Evolution of novel wood decay mechanisms in Agaricales revealed by the genome sequences of Fistulina hepatica and Cylindrobasidium torrendii.</title>
        <authorList>
            <person name="Floudas D."/>
            <person name="Held B.W."/>
            <person name="Riley R."/>
            <person name="Nagy L.G."/>
            <person name="Koehler G."/>
            <person name="Ransdell A.S."/>
            <person name="Younus H."/>
            <person name="Chow J."/>
            <person name="Chiniquy J."/>
            <person name="Lipzen A."/>
            <person name="Tritt A."/>
            <person name="Sun H."/>
            <person name="Haridas S."/>
            <person name="LaButti K."/>
            <person name="Ohm R.A."/>
            <person name="Kues U."/>
            <person name="Blanchette R.A."/>
            <person name="Grigoriev I.V."/>
            <person name="Minto R.E."/>
            <person name="Hibbett D.S."/>
        </authorList>
    </citation>
    <scope>NUCLEOTIDE SEQUENCE [LARGE SCALE GENOMIC DNA]</scope>
    <source>
        <strain evidence="5 6">ATCC 64428</strain>
    </source>
</reference>
<evidence type="ECO:0000313" key="5">
    <source>
        <dbReference type="EMBL" id="KIY46521.1"/>
    </source>
</evidence>
<dbReference type="InterPro" id="IPR057326">
    <property type="entry name" value="KR_dom"/>
</dbReference>
<keyword evidence="6" id="KW-1185">Reference proteome</keyword>
<comment type="similarity">
    <text evidence="1">Belongs to the short-chain dehydrogenases/reductases (SDR) family.</text>
</comment>